<sequence>MASPEPVRLTVDDRGVAVVELNRPEASNSIDVATATALGAAAQQAADARVIVLRSTGRFFCAGGDLSSFTGDPAPRLQETAEAFHVAVRALAAADAPVIARVQGVAAGAGLSLVAAADIAVAAEEASFVFAYGAAGLSPDGGASYFLPRRIGERRTFELALTNRRLDAATAVAWGLLNRVVPASGLDAAVDEYVEAALRGSTGSLGAIKHLVATSPDATLDEQLDRESAALYARGASADGREGIAAFLAKRRPVFGSGTRPPA</sequence>
<dbReference type="CDD" id="cd06558">
    <property type="entry name" value="crotonase-like"/>
    <property type="match status" value="1"/>
</dbReference>
<dbReference type="SUPFAM" id="SSF52096">
    <property type="entry name" value="ClpP/crotonase"/>
    <property type="match status" value="1"/>
</dbReference>
<comment type="caution">
    <text evidence="2">The sequence shown here is derived from an EMBL/GenBank/DDBJ whole genome shotgun (WGS) entry which is preliminary data.</text>
</comment>
<dbReference type="Pfam" id="PF00378">
    <property type="entry name" value="ECH_1"/>
    <property type="match status" value="1"/>
</dbReference>
<dbReference type="Gene3D" id="3.90.226.10">
    <property type="entry name" value="2-enoyl-CoA Hydratase, Chain A, domain 1"/>
    <property type="match status" value="1"/>
</dbReference>
<keyword evidence="3" id="KW-1185">Reference proteome</keyword>
<dbReference type="Proteomes" id="UP001385809">
    <property type="component" value="Unassembled WGS sequence"/>
</dbReference>
<proteinExistence type="inferred from homology"/>
<dbReference type="PANTHER" id="PTHR42964">
    <property type="entry name" value="ENOYL-COA HYDRATASE"/>
    <property type="match status" value="1"/>
</dbReference>
<accession>A0ABU8MVP3</accession>
<dbReference type="EMBL" id="JBBEGN010000020">
    <property type="protein sequence ID" value="MEJ2871242.1"/>
    <property type="molecule type" value="Genomic_DNA"/>
</dbReference>
<dbReference type="InterPro" id="IPR001753">
    <property type="entry name" value="Enoyl-CoA_hydra/iso"/>
</dbReference>
<reference evidence="2 3" key="1">
    <citation type="submission" date="2024-03" db="EMBL/GenBank/DDBJ databases">
        <title>Actinomycetospora sp. OC33-EN08, a novel actinomycete isolated from wild orchid (Aerides multiflora).</title>
        <authorList>
            <person name="Suriyachadkun C."/>
        </authorList>
    </citation>
    <scope>NUCLEOTIDE SEQUENCE [LARGE SCALE GENOMIC DNA]</scope>
    <source>
        <strain evidence="2 3">OC33-EN08</strain>
    </source>
</reference>
<protein>
    <submittedName>
        <fullName evidence="2">Enoyl-CoA hydratase-related protein</fullName>
    </submittedName>
</protein>
<gene>
    <name evidence="2" type="ORF">WCD74_26020</name>
</gene>
<dbReference type="InterPro" id="IPR051683">
    <property type="entry name" value="Enoyl-CoA_Hydratase/Isomerase"/>
</dbReference>
<dbReference type="InterPro" id="IPR029045">
    <property type="entry name" value="ClpP/crotonase-like_dom_sf"/>
</dbReference>
<name>A0ABU8MVP3_9PSEU</name>
<comment type="similarity">
    <text evidence="1">Belongs to the enoyl-CoA hydratase/isomerase family.</text>
</comment>
<dbReference type="PANTHER" id="PTHR42964:SF1">
    <property type="entry name" value="POLYKETIDE BIOSYNTHESIS ENOYL-COA HYDRATASE PKSH-RELATED"/>
    <property type="match status" value="1"/>
</dbReference>
<dbReference type="Gene3D" id="1.10.12.10">
    <property type="entry name" value="Lyase 2-enoyl-coa Hydratase, Chain A, domain 2"/>
    <property type="match status" value="1"/>
</dbReference>
<dbReference type="InterPro" id="IPR014748">
    <property type="entry name" value="Enoyl-CoA_hydra_C"/>
</dbReference>
<evidence type="ECO:0000256" key="1">
    <source>
        <dbReference type="ARBA" id="ARBA00005254"/>
    </source>
</evidence>
<evidence type="ECO:0000313" key="2">
    <source>
        <dbReference type="EMBL" id="MEJ2871242.1"/>
    </source>
</evidence>
<dbReference type="RefSeq" id="WP_337697810.1">
    <property type="nucleotide sequence ID" value="NZ_JBBEGN010000020.1"/>
</dbReference>
<evidence type="ECO:0000313" key="3">
    <source>
        <dbReference type="Proteomes" id="UP001385809"/>
    </source>
</evidence>
<organism evidence="2 3">
    <name type="scientific">Actinomycetospora aurantiaca</name>
    <dbReference type="NCBI Taxonomy" id="3129233"/>
    <lineage>
        <taxon>Bacteria</taxon>
        <taxon>Bacillati</taxon>
        <taxon>Actinomycetota</taxon>
        <taxon>Actinomycetes</taxon>
        <taxon>Pseudonocardiales</taxon>
        <taxon>Pseudonocardiaceae</taxon>
        <taxon>Actinomycetospora</taxon>
    </lineage>
</organism>